<evidence type="ECO:0000313" key="2">
    <source>
        <dbReference type="EMBL" id="ORY62468.1"/>
    </source>
</evidence>
<dbReference type="RefSeq" id="XP_040714304.1">
    <property type="nucleotide sequence ID" value="XM_040854383.1"/>
</dbReference>
<feature type="transmembrane region" description="Helical" evidence="1">
    <location>
        <begin position="15"/>
        <end position="33"/>
    </location>
</feature>
<dbReference type="InParanoid" id="A0A1Y2DT67"/>
<protein>
    <submittedName>
        <fullName evidence="2">Uncharacterized protein</fullName>
    </submittedName>
</protein>
<evidence type="ECO:0000256" key="1">
    <source>
        <dbReference type="SAM" id="Phobius"/>
    </source>
</evidence>
<organism evidence="2 3">
    <name type="scientific">Pseudomassariella vexata</name>
    <dbReference type="NCBI Taxonomy" id="1141098"/>
    <lineage>
        <taxon>Eukaryota</taxon>
        <taxon>Fungi</taxon>
        <taxon>Dikarya</taxon>
        <taxon>Ascomycota</taxon>
        <taxon>Pezizomycotina</taxon>
        <taxon>Sordariomycetes</taxon>
        <taxon>Xylariomycetidae</taxon>
        <taxon>Amphisphaeriales</taxon>
        <taxon>Pseudomassariaceae</taxon>
        <taxon>Pseudomassariella</taxon>
    </lineage>
</organism>
<name>A0A1Y2DT67_9PEZI</name>
<keyword evidence="1" id="KW-1133">Transmembrane helix</keyword>
<keyword evidence="3" id="KW-1185">Reference proteome</keyword>
<gene>
    <name evidence="2" type="ORF">BCR38DRAFT_240511</name>
</gene>
<dbReference type="GeneID" id="63770595"/>
<evidence type="ECO:0000313" key="3">
    <source>
        <dbReference type="Proteomes" id="UP000193689"/>
    </source>
</evidence>
<reference evidence="2 3" key="1">
    <citation type="submission" date="2016-07" db="EMBL/GenBank/DDBJ databases">
        <title>Pervasive Adenine N6-methylation of Active Genes in Fungi.</title>
        <authorList>
            <consortium name="DOE Joint Genome Institute"/>
            <person name="Mondo S.J."/>
            <person name="Dannebaum R.O."/>
            <person name="Kuo R.C."/>
            <person name="Labutti K."/>
            <person name="Haridas S."/>
            <person name="Kuo A."/>
            <person name="Salamov A."/>
            <person name="Ahrendt S.R."/>
            <person name="Lipzen A."/>
            <person name="Sullivan W."/>
            <person name="Andreopoulos W.B."/>
            <person name="Clum A."/>
            <person name="Lindquist E."/>
            <person name="Daum C."/>
            <person name="Ramamoorthy G.K."/>
            <person name="Gryganskyi A."/>
            <person name="Culley D."/>
            <person name="Magnuson J.K."/>
            <person name="James T.Y."/>
            <person name="O'Malley M.A."/>
            <person name="Stajich J.E."/>
            <person name="Spatafora J.W."/>
            <person name="Visel A."/>
            <person name="Grigoriev I.V."/>
        </authorList>
    </citation>
    <scope>NUCLEOTIDE SEQUENCE [LARGE SCALE GENOMIC DNA]</scope>
    <source>
        <strain evidence="2 3">CBS 129021</strain>
    </source>
</reference>
<comment type="caution">
    <text evidence="2">The sequence shown here is derived from an EMBL/GenBank/DDBJ whole genome shotgun (WGS) entry which is preliminary data.</text>
</comment>
<accession>A0A1Y2DT67</accession>
<keyword evidence="1" id="KW-0812">Transmembrane</keyword>
<dbReference type="Proteomes" id="UP000193689">
    <property type="component" value="Unassembled WGS sequence"/>
</dbReference>
<keyword evidence="1" id="KW-0472">Membrane</keyword>
<dbReference type="EMBL" id="MCFJ01000009">
    <property type="protein sequence ID" value="ORY62468.1"/>
    <property type="molecule type" value="Genomic_DNA"/>
</dbReference>
<sequence>MVFLVYSIPSSCGAHLSWCTFIPFVLFSVPGIFSTLTHGQSSRTITQFFRPSFLYACKKSEPTGIVWYECGCSLVERKYTCSVSFHLCWADMAYACSVGETCVSDEAKWIATPSYSLSSKSLCMEGSAVANNFDFVADMVCPNEAFRPVTHSHLPSTA</sequence>
<dbReference type="AlphaFoldDB" id="A0A1Y2DT67"/>
<proteinExistence type="predicted"/>